<dbReference type="EMBL" id="CP000828">
    <property type="protein sequence ID" value="ABW31042.1"/>
    <property type="molecule type" value="Genomic_DNA"/>
</dbReference>
<organism evidence="1 2">
    <name type="scientific">Acaryochloris marina (strain MBIC 11017)</name>
    <dbReference type="NCBI Taxonomy" id="329726"/>
    <lineage>
        <taxon>Bacteria</taxon>
        <taxon>Bacillati</taxon>
        <taxon>Cyanobacteriota</taxon>
        <taxon>Cyanophyceae</taxon>
        <taxon>Acaryochloridales</taxon>
        <taxon>Acaryochloridaceae</taxon>
        <taxon>Acaryochloris</taxon>
    </lineage>
</organism>
<dbReference type="Gene3D" id="3.40.50.720">
    <property type="entry name" value="NAD(P)-binding Rossmann-like Domain"/>
    <property type="match status" value="1"/>
</dbReference>
<dbReference type="OrthoDB" id="570062at2"/>
<dbReference type="Proteomes" id="UP000000268">
    <property type="component" value="Chromosome"/>
</dbReference>
<accession>B0C3V5</accession>
<dbReference type="Gene3D" id="3.30.360.10">
    <property type="entry name" value="Dihydrodipicolinate Reductase, domain 2"/>
    <property type="match status" value="1"/>
</dbReference>
<protein>
    <submittedName>
        <fullName evidence="1">Saccharopine dehydrogenase</fullName>
    </submittedName>
</protein>
<dbReference type="AlphaFoldDB" id="B0C3V5"/>
<evidence type="ECO:0000313" key="1">
    <source>
        <dbReference type="EMBL" id="ABW31042.1"/>
    </source>
</evidence>
<dbReference type="PANTHER" id="PTHR43796">
    <property type="entry name" value="CARBOXYNORSPERMIDINE SYNTHASE"/>
    <property type="match status" value="1"/>
</dbReference>
<dbReference type="InterPro" id="IPR036291">
    <property type="entry name" value="NAD(P)-bd_dom_sf"/>
</dbReference>
<reference evidence="1 2" key="1">
    <citation type="journal article" date="2008" name="Proc. Natl. Acad. Sci. U.S.A.">
        <title>Niche adaptation and genome expansion in the chlorophyll d-producing cyanobacterium Acaryochloris marina.</title>
        <authorList>
            <person name="Swingley W.D."/>
            <person name="Chen M."/>
            <person name="Cheung P.C."/>
            <person name="Conrad A.L."/>
            <person name="Dejesa L.C."/>
            <person name="Hao J."/>
            <person name="Honchak B.M."/>
            <person name="Karbach L.E."/>
            <person name="Kurdoglu A."/>
            <person name="Lahiri S."/>
            <person name="Mastrian S.D."/>
            <person name="Miyashita H."/>
            <person name="Page L."/>
            <person name="Ramakrishna P."/>
            <person name="Satoh S."/>
            <person name="Sattley W.M."/>
            <person name="Shimada Y."/>
            <person name="Taylor H.L."/>
            <person name="Tomo T."/>
            <person name="Tsuchiya T."/>
            <person name="Wang Z.T."/>
            <person name="Raymond J."/>
            <person name="Mimuro M."/>
            <person name="Blankenship R.E."/>
            <person name="Touchman J.W."/>
        </authorList>
    </citation>
    <scope>NUCLEOTIDE SEQUENCE [LARGE SCALE GENOMIC DNA]</scope>
    <source>
        <strain evidence="2">MBIC 11017</strain>
    </source>
</reference>
<dbReference type="STRING" id="329726.AM1_6110"/>
<dbReference type="RefSeq" id="WP_012166238.1">
    <property type="nucleotide sequence ID" value="NC_009925.1"/>
</dbReference>
<name>B0C3V5_ACAM1</name>
<dbReference type="eggNOG" id="COG1748">
    <property type="taxonomic scope" value="Bacteria"/>
</dbReference>
<proteinExistence type="predicted"/>
<sequence>MMIEDGILIAGGYGVVGQQIANLIRQRHPDLPLIIAGRTLGKADSLAQRLGKASSFQLDVEQPNPLQGIRPRAIVAAVNDSHDYLLRDVVHSGIPYLDITRWSAQFRNTIAQLSVEELKVPVLLSSGWMGGVAAAISVAATRSLHQVDRIDISVLFSTKDKSGPNSVEYMDRLATPFEVTIDSKQREVLPYTDPRSVTFPKGYTTKVYRFDTPDLLTLPSTIGAKTVATRIAFDDAFSTNLLRVLTRSGIWKLISGARFTPLRQSLLYNPGSGASHEIVITASGTAGDGNPTIVNATIVDPQGQTHLTALGALVHLERLLGWDGAPPPAPGIVYPDTAPQVDSALRVLSDFGVAVSIKSVPSL</sequence>
<keyword evidence="2" id="KW-1185">Reference proteome</keyword>
<dbReference type="SUPFAM" id="SSF51735">
    <property type="entry name" value="NAD(P)-binding Rossmann-fold domains"/>
    <property type="match status" value="1"/>
</dbReference>
<gene>
    <name evidence="1" type="primary">lys</name>
    <name evidence="1" type="ordered locus">AM1_6110</name>
</gene>
<evidence type="ECO:0000313" key="2">
    <source>
        <dbReference type="Proteomes" id="UP000000268"/>
    </source>
</evidence>
<dbReference type="HOGENOM" id="CLU_065104_1_0_3"/>
<dbReference type="PANTHER" id="PTHR43796:SF2">
    <property type="entry name" value="CARBOXYNORSPERMIDINE SYNTHASE"/>
    <property type="match status" value="1"/>
</dbReference>
<dbReference type="KEGG" id="amr:AM1_6110"/>